<evidence type="ECO:0000313" key="1">
    <source>
        <dbReference type="EMBL" id="ABO97566.1"/>
    </source>
</evidence>
<dbReference type="OMA" id="DVTPVIW"/>
<dbReference type="EMBL" id="CP000588">
    <property type="protein sequence ID" value="ABO97566.1"/>
    <property type="molecule type" value="Genomic_DNA"/>
</dbReference>
<sequence>LGPLFALSTILFIVRIVMTWYPSVPYTKLPWVLAYAPTEPLLKPTRALVPPVGGVDVSPIIWVGMISFMNEILLGKQGLLVL</sequence>
<dbReference type="KEGG" id="olu:OSTLU_10668"/>
<dbReference type="eggNOG" id="ENOG502S21M">
    <property type="taxonomic scope" value="Eukaryota"/>
</dbReference>
<feature type="non-terminal residue" evidence="1">
    <location>
        <position position="82"/>
    </location>
</feature>
<dbReference type="OrthoDB" id="4696at2759"/>
<gene>
    <name evidence="1" type="ORF">OSTLU_10668</name>
</gene>
<dbReference type="GeneID" id="5003396"/>
<evidence type="ECO:0000313" key="2">
    <source>
        <dbReference type="Proteomes" id="UP000001568"/>
    </source>
</evidence>
<proteinExistence type="predicted"/>
<dbReference type="RefSeq" id="XP_001419273.1">
    <property type="nucleotide sequence ID" value="XM_001419236.1"/>
</dbReference>
<feature type="non-terminal residue" evidence="1">
    <location>
        <position position="1"/>
    </location>
</feature>
<evidence type="ECO:0008006" key="3">
    <source>
        <dbReference type="Google" id="ProtNLM"/>
    </source>
</evidence>
<dbReference type="PANTHER" id="PTHR33219:SF14">
    <property type="entry name" value="PROTEIN COFACTOR ASSEMBLY OF COMPLEX C SUBUNIT B CCB3, CHLOROPLASTIC-RELATED"/>
    <property type="match status" value="1"/>
</dbReference>
<dbReference type="InterPro" id="IPR003425">
    <property type="entry name" value="CCB3/YggT"/>
</dbReference>
<dbReference type="AlphaFoldDB" id="A4S0Z0"/>
<reference evidence="1 2" key="1">
    <citation type="journal article" date="2007" name="Proc. Natl. Acad. Sci. U.S.A.">
        <title>The tiny eukaryote Ostreococcus provides genomic insights into the paradox of plankton speciation.</title>
        <authorList>
            <person name="Palenik B."/>
            <person name="Grimwood J."/>
            <person name="Aerts A."/>
            <person name="Rouze P."/>
            <person name="Salamov A."/>
            <person name="Putnam N."/>
            <person name="Dupont C."/>
            <person name="Jorgensen R."/>
            <person name="Derelle E."/>
            <person name="Rombauts S."/>
            <person name="Zhou K."/>
            <person name="Otillar R."/>
            <person name="Merchant S.S."/>
            <person name="Podell S."/>
            <person name="Gaasterland T."/>
            <person name="Napoli C."/>
            <person name="Gendler K."/>
            <person name="Manuell A."/>
            <person name="Tai V."/>
            <person name="Vallon O."/>
            <person name="Piganeau G."/>
            <person name="Jancek S."/>
            <person name="Heijde M."/>
            <person name="Jabbari K."/>
            <person name="Bowler C."/>
            <person name="Lohr M."/>
            <person name="Robbens S."/>
            <person name="Werner G."/>
            <person name="Dubchak I."/>
            <person name="Pazour G.J."/>
            <person name="Ren Q."/>
            <person name="Paulsen I."/>
            <person name="Delwiche C."/>
            <person name="Schmutz J."/>
            <person name="Rokhsar D."/>
            <person name="Van de Peer Y."/>
            <person name="Moreau H."/>
            <person name="Grigoriev I.V."/>
        </authorList>
    </citation>
    <scope>NUCLEOTIDE SEQUENCE [LARGE SCALE GENOMIC DNA]</scope>
    <source>
        <strain evidence="1 2">CCE9901</strain>
    </source>
</reference>
<dbReference type="STRING" id="436017.A4S0Z0"/>
<dbReference type="Proteomes" id="UP000001568">
    <property type="component" value="Chromosome 8"/>
</dbReference>
<accession>A4S0Z0</accession>
<protein>
    <recommendedName>
        <fullName evidence="3">Fanciful K+ uptake-b family transporter</fullName>
    </recommendedName>
</protein>
<dbReference type="PANTHER" id="PTHR33219">
    <property type="entry name" value="YLMG HOMOLOG PROTEIN 2, CHLOROPLASTIC"/>
    <property type="match status" value="1"/>
</dbReference>
<dbReference type="Pfam" id="PF02325">
    <property type="entry name" value="CCB3_YggT"/>
    <property type="match status" value="1"/>
</dbReference>
<dbReference type="GO" id="GO:0009535">
    <property type="term" value="C:chloroplast thylakoid membrane"/>
    <property type="evidence" value="ECO:0007669"/>
    <property type="project" value="TreeGrafter"/>
</dbReference>
<organism evidence="1 2">
    <name type="scientific">Ostreococcus lucimarinus (strain CCE9901)</name>
    <dbReference type="NCBI Taxonomy" id="436017"/>
    <lineage>
        <taxon>Eukaryota</taxon>
        <taxon>Viridiplantae</taxon>
        <taxon>Chlorophyta</taxon>
        <taxon>Mamiellophyceae</taxon>
        <taxon>Mamiellales</taxon>
        <taxon>Bathycoccaceae</taxon>
        <taxon>Ostreococcus</taxon>
    </lineage>
</organism>
<dbReference type="HOGENOM" id="CLU_136788_3_0_1"/>
<keyword evidence="2" id="KW-1185">Reference proteome</keyword>
<name>A4S0Z0_OSTLU</name>